<protein>
    <submittedName>
        <fullName evidence="2">Uncharacterized protein</fullName>
    </submittedName>
</protein>
<dbReference type="Proteomes" id="UP001152320">
    <property type="component" value="Chromosome 16"/>
</dbReference>
<evidence type="ECO:0000256" key="1">
    <source>
        <dbReference type="SAM" id="Coils"/>
    </source>
</evidence>
<gene>
    <name evidence="2" type="ORF">HOLleu_31437</name>
</gene>
<accession>A0A9Q1BHS5</accession>
<dbReference type="EMBL" id="JAIZAY010000016">
    <property type="protein sequence ID" value="KAJ8026568.1"/>
    <property type="molecule type" value="Genomic_DNA"/>
</dbReference>
<organism evidence="2 3">
    <name type="scientific">Holothuria leucospilota</name>
    <name type="common">Black long sea cucumber</name>
    <name type="synonym">Mertensiothuria leucospilota</name>
    <dbReference type="NCBI Taxonomy" id="206669"/>
    <lineage>
        <taxon>Eukaryota</taxon>
        <taxon>Metazoa</taxon>
        <taxon>Echinodermata</taxon>
        <taxon>Eleutherozoa</taxon>
        <taxon>Echinozoa</taxon>
        <taxon>Holothuroidea</taxon>
        <taxon>Aspidochirotacea</taxon>
        <taxon>Aspidochirotida</taxon>
        <taxon>Holothuriidae</taxon>
        <taxon>Holothuria</taxon>
    </lineage>
</organism>
<evidence type="ECO:0000313" key="3">
    <source>
        <dbReference type="Proteomes" id="UP001152320"/>
    </source>
</evidence>
<name>A0A9Q1BHS5_HOLLE</name>
<keyword evidence="1" id="KW-0175">Coiled coil</keyword>
<comment type="caution">
    <text evidence="2">The sequence shown here is derived from an EMBL/GenBank/DDBJ whole genome shotgun (WGS) entry which is preliminary data.</text>
</comment>
<sequence length="94" mass="10880">MSGVNTRGSSKESVASNTELEDIIVSCIERVLDRKLDILFRKIENSGKIHDIENKLDDHTNQMEQLQKKIDELNADCLHLQKETNDLEQYSRHN</sequence>
<keyword evidence="3" id="KW-1185">Reference proteome</keyword>
<proteinExistence type="predicted"/>
<evidence type="ECO:0000313" key="2">
    <source>
        <dbReference type="EMBL" id="KAJ8026568.1"/>
    </source>
</evidence>
<feature type="coiled-coil region" evidence="1">
    <location>
        <begin position="49"/>
        <end position="90"/>
    </location>
</feature>
<dbReference type="AlphaFoldDB" id="A0A9Q1BHS5"/>
<reference evidence="2" key="1">
    <citation type="submission" date="2021-10" db="EMBL/GenBank/DDBJ databases">
        <title>Tropical sea cucumber genome reveals ecological adaptation and Cuvierian tubules defense mechanism.</title>
        <authorList>
            <person name="Chen T."/>
        </authorList>
    </citation>
    <scope>NUCLEOTIDE SEQUENCE</scope>
    <source>
        <strain evidence="2">Nanhai2018</strain>
        <tissue evidence="2">Muscle</tissue>
    </source>
</reference>